<dbReference type="SMART" id="SM00028">
    <property type="entry name" value="TPR"/>
    <property type="match status" value="5"/>
</dbReference>
<dbReference type="CDD" id="cd00085">
    <property type="entry name" value="HNHc"/>
    <property type="match status" value="1"/>
</dbReference>
<dbReference type="PROSITE" id="PS51194">
    <property type="entry name" value="HELICASE_CTER"/>
    <property type="match status" value="1"/>
</dbReference>
<sequence length="969" mass="112264">MNLEKEFSGIINIQPSNSTRSLYIHQKDAIKALNEGSKKDIYKSLLVIPTGGGKTFTSVYWVLNQIIDKNKKVLWLAHRHELLNQTIKTAMDSAHKDILPNRDNFKFRIISGVHDRPVNIDKNDDFIVASKDSLNNGKEYLKKWVEENRDNICLIIDEAHHAVAKSYRNIINILENTCKKDLKIIGLTATPMRTDEKEKGLLGKIFSDNICYSVDLNTLINKGILSQPVLRSFDTKVELENELTKADIRAIKMSSNLPENIAKQIALNKKRNNFIVNSYIEHKDEFGKCLVFAVNIDHALVLNALFNENNIKSDYVVSSVRDMYSGVAISNEENARKIQDFKTGKLDVLINVNILTEGTDIPSVQSVFLTRPTTSAILMNQMIGRGLRGVSAGGTEKAYIVSFIDDWKGKINWISPNNIIISGGFKDQPRRKTDKLENTLIPIKLIEEFAKFMNGDVTSVSLNYMDIVPIGSYNFTLFNEENETEEICEVLVFEPLKEPFEQLMNNMNSIFRKYDVEVRGDAPTEEDLEKMYNYILNNEFEGYDLDIGFNESDIKDIFRYYDLTEETPLFIPFEGREKYDVSVLAKEIVDNDFGPRKQNDYLKEKWEDEQAGWKIYFNNNKHIFINEVSRAVYNELNKGEINSPSVEYEKVEYQKLSMSQIYKKDIAYWRKLSDAVYKKYQDEEGYYKSATGSYKSKSKKYFQIDHIKPMSKGGLTVLENLQLLTRWENYNKGDKFDEDIKTLDIDYIEEAMIESYEDGNIAKAKELSDMVLERDSKSVAGLNIKSAMEFDRENYNGAISYANKVLAMYDRHEYALSIKALARFNNGKYKLCLETLNEMIDIDDKDTWTLLFIGDCYKELKEWDNALEAYNKVIDIENNNRDANFNIAYIYDRRRKYDLAIEYYNKVLNENDKDDKALNNKGYILYKSKKYDEAIKCYDKAIEINADKKYIRNKKEAVKKLEELKAFNI</sequence>
<dbReference type="InterPro" id="IPR014001">
    <property type="entry name" value="Helicase_ATP-bd"/>
</dbReference>
<dbReference type="PANTHER" id="PTHR47396">
    <property type="entry name" value="TYPE I RESTRICTION ENZYME ECOKI R PROTEIN"/>
    <property type="match status" value="1"/>
</dbReference>
<feature type="repeat" description="TPR" evidence="1">
    <location>
        <begin position="847"/>
        <end position="880"/>
    </location>
</feature>
<dbReference type="InterPro" id="IPR001650">
    <property type="entry name" value="Helicase_C-like"/>
</dbReference>
<dbReference type="Gene3D" id="1.25.40.10">
    <property type="entry name" value="Tetratricopeptide repeat domain"/>
    <property type="match status" value="2"/>
</dbReference>
<accession>A0ABP3XMD6</accession>
<feature type="domain" description="Helicase C-terminal" evidence="3">
    <location>
        <begin position="274"/>
        <end position="437"/>
    </location>
</feature>
<dbReference type="InterPro" id="IPR027417">
    <property type="entry name" value="P-loop_NTPase"/>
</dbReference>
<dbReference type="Pfam" id="PF04851">
    <property type="entry name" value="ResIII"/>
    <property type="match status" value="1"/>
</dbReference>
<keyword evidence="5" id="KW-1185">Reference proteome</keyword>
<dbReference type="Proteomes" id="UP001400965">
    <property type="component" value="Unassembled WGS sequence"/>
</dbReference>
<keyword evidence="1" id="KW-0802">TPR repeat</keyword>
<dbReference type="SMART" id="SM00487">
    <property type="entry name" value="DEXDc"/>
    <property type="match status" value="1"/>
</dbReference>
<dbReference type="SMART" id="SM00507">
    <property type="entry name" value="HNHc"/>
    <property type="match status" value="1"/>
</dbReference>
<protein>
    <recommendedName>
        <fullName evidence="6">DEAD/DEAH box helicase</fullName>
    </recommendedName>
</protein>
<evidence type="ECO:0000313" key="5">
    <source>
        <dbReference type="Proteomes" id="UP001400965"/>
    </source>
</evidence>
<feature type="repeat" description="TPR" evidence="1">
    <location>
        <begin position="881"/>
        <end position="914"/>
    </location>
</feature>
<dbReference type="InterPro" id="IPR006935">
    <property type="entry name" value="Helicase/UvrB_N"/>
</dbReference>
<proteinExistence type="predicted"/>
<dbReference type="Gene3D" id="1.10.30.50">
    <property type="match status" value="1"/>
</dbReference>
<feature type="domain" description="Helicase ATP-binding" evidence="2">
    <location>
        <begin position="35"/>
        <end position="209"/>
    </location>
</feature>
<dbReference type="PROSITE" id="PS50005">
    <property type="entry name" value="TPR"/>
    <property type="match status" value="3"/>
</dbReference>
<dbReference type="Pfam" id="PF00271">
    <property type="entry name" value="Helicase_C"/>
    <property type="match status" value="1"/>
</dbReference>
<evidence type="ECO:0008006" key="6">
    <source>
        <dbReference type="Google" id="ProtNLM"/>
    </source>
</evidence>
<dbReference type="Pfam" id="PF13181">
    <property type="entry name" value="TPR_8"/>
    <property type="match status" value="1"/>
</dbReference>
<evidence type="ECO:0000313" key="4">
    <source>
        <dbReference type="EMBL" id="GAA0864790.1"/>
    </source>
</evidence>
<dbReference type="PROSITE" id="PS51192">
    <property type="entry name" value="HELICASE_ATP_BIND_1"/>
    <property type="match status" value="1"/>
</dbReference>
<dbReference type="EMBL" id="BAAACP010000011">
    <property type="protein sequence ID" value="GAA0864790.1"/>
    <property type="molecule type" value="Genomic_DNA"/>
</dbReference>
<gene>
    <name evidence="4" type="ORF">GCM10008917_19650</name>
</gene>
<organism evidence="4 5">
    <name type="scientific">Paraclostridium tenue</name>
    <dbReference type="NCBI Taxonomy" id="1737"/>
    <lineage>
        <taxon>Bacteria</taxon>
        <taxon>Bacillati</taxon>
        <taxon>Bacillota</taxon>
        <taxon>Clostridia</taxon>
        <taxon>Peptostreptococcales</taxon>
        <taxon>Peptostreptococcaceae</taxon>
        <taxon>Paraclostridium</taxon>
    </lineage>
</organism>
<evidence type="ECO:0000259" key="3">
    <source>
        <dbReference type="PROSITE" id="PS51194"/>
    </source>
</evidence>
<evidence type="ECO:0000256" key="1">
    <source>
        <dbReference type="PROSITE-ProRule" id="PRU00339"/>
    </source>
</evidence>
<reference evidence="5" key="1">
    <citation type="journal article" date="2019" name="Int. J. Syst. Evol. Microbiol.">
        <title>The Global Catalogue of Microorganisms (GCM) 10K type strain sequencing project: providing services to taxonomists for standard genome sequencing and annotation.</title>
        <authorList>
            <consortium name="The Broad Institute Genomics Platform"/>
            <consortium name="The Broad Institute Genome Sequencing Center for Infectious Disease"/>
            <person name="Wu L."/>
            <person name="Ma J."/>
        </authorList>
    </citation>
    <scope>NUCLEOTIDE SEQUENCE [LARGE SCALE GENOMIC DNA]</scope>
    <source>
        <strain evidence="5">JCM 6486</strain>
    </source>
</reference>
<comment type="caution">
    <text evidence="4">The sequence shown here is derived from an EMBL/GenBank/DDBJ whole genome shotgun (WGS) entry which is preliminary data.</text>
</comment>
<dbReference type="InterPro" id="IPR050742">
    <property type="entry name" value="Helicase_Restrict-Modif_Enz"/>
</dbReference>
<dbReference type="InterPro" id="IPR019734">
    <property type="entry name" value="TPR_rpt"/>
</dbReference>
<dbReference type="Gene3D" id="3.40.50.300">
    <property type="entry name" value="P-loop containing nucleotide triphosphate hydrolases"/>
    <property type="match status" value="2"/>
</dbReference>
<dbReference type="Pfam" id="PF12895">
    <property type="entry name" value="ANAPC3"/>
    <property type="match status" value="1"/>
</dbReference>
<dbReference type="SMART" id="SM00490">
    <property type="entry name" value="HELICc"/>
    <property type="match status" value="1"/>
</dbReference>
<dbReference type="SUPFAM" id="SSF52540">
    <property type="entry name" value="P-loop containing nucleoside triphosphate hydrolases"/>
    <property type="match status" value="1"/>
</dbReference>
<dbReference type="PROSITE" id="PS50293">
    <property type="entry name" value="TPR_REGION"/>
    <property type="match status" value="1"/>
</dbReference>
<dbReference type="InterPro" id="IPR011990">
    <property type="entry name" value="TPR-like_helical_dom_sf"/>
</dbReference>
<feature type="repeat" description="TPR" evidence="1">
    <location>
        <begin position="915"/>
        <end position="948"/>
    </location>
</feature>
<dbReference type="Pfam" id="PF00515">
    <property type="entry name" value="TPR_1"/>
    <property type="match status" value="1"/>
</dbReference>
<dbReference type="InterPro" id="IPR003615">
    <property type="entry name" value="HNH_nuc"/>
</dbReference>
<evidence type="ECO:0000259" key="2">
    <source>
        <dbReference type="PROSITE" id="PS51192"/>
    </source>
</evidence>
<dbReference type="PANTHER" id="PTHR47396:SF1">
    <property type="entry name" value="ATP-DEPENDENT HELICASE IRC3-RELATED"/>
    <property type="match status" value="1"/>
</dbReference>
<dbReference type="SUPFAM" id="SSF48452">
    <property type="entry name" value="TPR-like"/>
    <property type="match status" value="2"/>
</dbReference>
<dbReference type="RefSeq" id="WP_346045464.1">
    <property type="nucleotide sequence ID" value="NZ_BAAACP010000011.1"/>
</dbReference>
<name>A0ABP3XMD6_9FIRM</name>